<dbReference type="KEGG" id="halt:IM660_16445"/>
<protein>
    <recommendedName>
        <fullName evidence="3">DUF559 domain-containing protein</fullName>
    </recommendedName>
</protein>
<evidence type="ECO:0000313" key="2">
    <source>
        <dbReference type="Proteomes" id="UP000593758"/>
    </source>
</evidence>
<dbReference type="Proteomes" id="UP000593758">
    <property type="component" value="Chromosome"/>
</dbReference>
<name>A0A7M1SU86_9MICO</name>
<reference evidence="1 2" key="1">
    <citation type="submission" date="2020-10" db="EMBL/GenBank/DDBJ databases">
        <title>Haloactinobacterium sp. RN3S43, a bacterium isolated from saline soil.</title>
        <authorList>
            <person name="Sun J.-Q."/>
        </authorList>
    </citation>
    <scope>NUCLEOTIDE SEQUENCE [LARGE SCALE GENOMIC DNA]</scope>
    <source>
        <strain evidence="1 2">RN3S43</strain>
    </source>
</reference>
<evidence type="ECO:0008006" key="3">
    <source>
        <dbReference type="Google" id="ProtNLM"/>
    </source>
</evidence>
<sequence length="274" mass="30437">MREPELGIYSRADLIARGLTDKEIRRRCTSGRLRQIARGWYATADADAAAVAALAKGGRLTCVSAARVRGLWVPDVRETHAYARRGHELRSMVPHGPYIDAWPEPDPVATLPLALTHAARCLSSEYTAVLVESALAKEALTPAAVREILCGLPGRTRRDLGVISRRSQSGSETRLARWFRSRGVRVQQQVQIPGVGWVDMLVGERWIIEADSAAHHTSRRDYENDRARDLMADRLGYVTTRLSFVQIWVLWEQTTASLASRLATGAHRRLPVAG</sequence>
<proteinExistence type="predicted"/>
<organism evidence="1 2">
    <name type="scientific">Ruania alkalisoli</name>
    <dbReference type="NCBI Taxonomy" id="2779775"/>
    <lineage>
        <taxon>Bacteria</taxon>
        <taxon>Bacillati</taxon>
        <taxon>Actinomycetota</taxon>
        <taxon>Actinomycetes</taxon>
        <taxon>Micrococcales</taxon>
        <taxon>Ruaniaceae</taxon>
        <taxon>Ruania</taxon>
    </lineage>
</organism>
<dbReference type="Gene3D" id="3.40.960.10">
    <property type="entry name" value="VSR Endonuclease"/>
    <property type="match status" value="1"/>
</dbReference>
<keyword evidence="2" id="KW-1185">Reference proteome</keyword>
<gene>
    <name evidence="1" type="ORF">IM660_16445</name>
</gene>
<accession>A0A7M1SU86</accession>
<dbReference type="EMBL" id="CP063169">
    <property type="protein sequence ID" value="QOR70183.1"/>
    <property type="molecule type" value="Genomic_DNA"/>
</dbReference>
<dbReference type="AlphaFoldDB" id="A0A7M1SU86"/>
<dbReference type="RefSeq" id="WP_193496872.1">
    <property type="nucleotide sequence ID" value="NZ_CP063169.1"/>
</dbReference>
<evidence type="ECO:0000313" key="1">
    <source>
        <dbReference type="EMBL" id="QOR70183.1"/>
    </source>
</evidence>